<gene>
    <name evidence="2" type="ORF">H8S00_06675</name>
</gene>
<dbReference type="PANTHER" id="PTHR33434">
    <property type="entry name" value="DEGV DOMAIN-CONTAINING PROTEIN DR_1986-RELATED"/>
    <property type="match status" value="1"/>
</dbReference>
<keyword evidence="3" id="KW-1185">Reference proteome</keyword>
<dbReference type="NCBIfam" id="TIGR00762">
    <property type="entry name" value="DegV"/>
    <property type="match status" value="1"/>
</dbReference>
<organism evidence="2 3">
    <name type="scientific">Eubacterium segne</name>
    <dbReference type="NCBI Taxonomy" id="2763045"/>
    <lineage>
        <taxon>Bacteria</taxon>
        <taxon>Bacillati</taxon>
        <taxon>Bacillota</taxon>
        <taxon>Clostridia</taxon>
        <taxon>Eubacteriales</taxon>
        <taxon>Eubacteriaceae</taxon>
        <taxon>Eubacterium</taxon>
    </lineage>
</organism>
<keyword evidence="1" id="KW-0446">Lipid-binding</keyword>
<dbReference type="InterPro" id="IPR043168">
    <property type="entry name" value="DegV_C"/>
</dbReference>
<proteinExistence type="predicted"/>
<dbReference type="InterPro" id="IPR050270">
    <property type="entry name" value="DegV_domain_contain"/>
</dbReference>
<dbReference type="Gene3D" id="3.40.50.10170">
    <property type="match status" value="1"/>
</dbReference>
<reference evidence="2 3" key="1">
    <citation type="submission" date="2020-08" db="EMBL/GenBank/DDBJ databases">
        <title>Genome public.</title>
        <authorList>
            <person name="Liu C."/>
            <person name="Sun Q."/>
        </authorList>
    </citation>
    <scope>NUCLEOTIDE SEQUENCE [LARGE SCALE GENOMIC DNA]</scope>
    <source>
        <strain evidence="2 3">BX4</strain>
    </source>
</reference>
<dbReference type="Proteomes" id="UP000597877">
    <property type="component" value="Unassembled WGS sequence"/>
</dbReference>
<comment type="caution">
    <text evidence="2">The sequence shown here is derived from an EMBL/GenBank/DDBJ whole genome shotgun (WGS) entry which is preliminary data.</text>
</comment>
<accession>A0ABR7F246</accession>
<dbReference type="InterPro" id="IPR003797">
    <property type="entry name" value="DegV"/>
</dbReference>
<dbReference type="Pfam" id="PF02645">
    <property type="entry name" value="DegV"/>
    <property type="match status" value="1"/>
</dbReference>
<protein>
    <submittedName>
        <fullName evidence="2">DegV family protein</fullName>
    </submittedName>
</protein>
<evidence type="ECO:0000313" key="2">
    <source>
        <dbReference type="EMBL" id="MBC5667664.1"/>
    </source>
</evidence>
<dbReference type="Gene3D" id="3.30.1180.10">
    <property type="match status" value="1"/>
</dbReference>
<evidence type="ECO:0000313" key="3">
    <source>
        <dbReference type="Proteomes" id="UP000597877"/>
    </source>
</evidence>
<dbReference type="SUPFAM" id="SSF82549">
    <property type="entry name" value="DAK1/DegV-like"/>
    <property type="match status" value="1"/>
</dbReference>
<evidence type="ECO:0000256" key="1">
    <source>
        <dbReference type="ARBA" id="ARBA00023121"/>
    </source>
</evidence>
<dbReference type="PROSITE" id="PS51482">
    <property type="entry name" value="DEGV"/>
    <property type="match status" value="1"/>
</dbReference>
<dbReference type="EMBL" id="JACOOZ010000004">
    <property type="protein sequence ID" value="MBC5667664.1"/>
    <property type="molecule type" value="Genomic_DNA"/>
</dbReference>
<sequence>MKTAVMTDSNSGIKPEEGEKLGVFSLSMPVIIDGKVYFEGKDIEEKEFYDSMISGKDVTSSQPSPGDVMDMWDSILENGYDEVVYIPMSSGLSASCHAAIQLSEEYDGKVQVVDNHRISVTMREAVKDAKWMADNGVSAKEIKDALEKNAYDSVIFLTVDDLKYLKKGGRITPAAATLGAVLNIKPILTTVGEKFDAIEKVRGMKKSLAKLLDYTEEFVNKTLAEKPDAEIRIGAAGTFTNDQAAEEWYNEVKERFPNVKDIYYNPLSFSICCHTGPDAVGIGVSVILRDE</sequence>
<dbReference type="PANTHER" id="PTHR33434:SF2">
    <property type="entry name" value="FATTY ACID-BINDING PROTEIN TM_1468"/>
    <property type="match status" value="1"/>
</dbReference>
<dbReference type="RefSeq" id="WP_118589452.1">
    <property type="nucleotide sequence ID" value="NZ_JACOOZ010000004.1"/>
</dbReference>
<name>A0ABR7F246_9FIRM</name>